<dbReference type="PANTHER" id="PTHR33372:SF5">
    <property type="entry name" value="PROTEIN CHLOROPLAST J-LIKE DOMAIN 1, CHLOROPLASTIC"/>
    <property type="match status" value="1"/>
</dbReference>
<dbReference type="AlphaFoldDB" id="A0A9E7K7G1"/>
<sequence length="283" mass="31408">MAAAAMTTTIISRCPLLHSIGQRSPTVIPAAPLGPSFIRFFRRSTSQFRLVCMASSAAENPYESGHENRKRKDAEQRRDEVYAAKLEKAYDRIMMSQLQNRKKGFKGYQVSKDIKYADKQPIVSWGPRYSRSNVKDVRLNMAISAVFEYGEDEGKGLLMGRRILRALPLVFHCIAVSSLGHTGLLNLIEFLGRATPLSCLFPWQHQSHSASLPRTTGDRAIKPAAAVRAMSSEPRRQKGQHSKAIVTRTIMNPTDAMRSTIVSADMGDVISDISPTQADTKLS</sequence>
<name>A0A9E7K7G1_9LILI</name>
<dbReference type="GO" id="GO:0031969">
    <property type="term" value="C:chloroplast membrane"/>
    <property type="evidence" value="ECO:0007669"/>
    <property type="project" value="TreeGrafter"/>
</dbReference>
<reference evidence="1" key="1">
    <citation type="submission" date="2022-05" db="EMBL/GenBank/DDBJ databases">
        <title>The Musa troglodytarum L. genome provides insights into the mechanism of non-climacteric behaviour and enrichment of carotenoids.</title>
        <authorList>
            <person name="Wang J."/>
        </authorList>
    </citation>
    <scope>NUCLEOTIDE SEQUENCE</scope>
    <source>
        <tissue evidence="1">Leaf</tissue>
    </source>
</reference>
<keyword evidence="2" id="KW-1185">Reference proteome</keyword>
<organism evidence="1 2">
    <name type="scientific">Musa troglodytarum</name>
    <name type="common">fe'i banana</name>
    <dbReference type="NCBI Taxonomy" id="320322"/>
    <lineage>
        <taxon>Eukaryota</taxon>
        <taxon>Viridiplantae</taxon>
        <taxon>Streptophyta</taxon>
        <taxon>Embryophyta</taxon>
        <taxon>Tracheophyta</taxon>
        <taxon>Spermatophyta</taxon>
        <taxon>Magnoliopsida</taxon>
        <taxon>Liliopsida</taxon>
        <taxon>Zingiberales</taxon>
        <taxon>Musaceae</taxon>
        <taxon>Musa</taxon>
    </lineage>
</organism>
<dbReference type="InterPro" id="IPR021788">
    <property type="entry name" value="CPP1-like"/>
</dbReference>
<protein>
    <submittedName>
        <fullName evidence="1">Uncharacterized protein</fullName>
    </submittedName>
</protein>
<dbReference type="PANTHER" id="PTHR33372">
    <property type="match status" value="1"/>
</dbReference>
<evidence type="ECO:0000313" key="1">
    <source>
        <dbReference type="EMBL" id="URE07281.1"/>
    </source>
</evidence>
<evidence type="ECO:0000313" key="2">
    <source>
        <dbReference type="Proteomes" id="UP001055439"/>
    </source>
</evidence>
<dbReference type="OrthoDB" id="1906822at2759"/>
<dbReference type="EMBL" id="CP097507">
    <property type="protein sequence ID" value="URE07281.1"/>
    <property type="molecule type" value="Genomic_DNA"/>
</dbReference>
<proteinExistence type="predicted"/>
<dbReference type="Proteomes" id="UP001055439">
    <property type="component" value="Chromosome 5"/>
</dbReference>
<gene>
    <name evidence="1" type="ORF">MUK42_08491</name>
</gene>
<accession>A0A9E7K7G1</accession>
<dbReference type="Pfam" id="PF11833">
    <property type="entry name" value="CPP1-like"/>
    <property type="match status" value="1"/>
</dbReference>